<evidence type="ECO:0000259" key="8">
    <source>
        <dbReference type="PROSITE" id="PS50850"/>
    </source>
</evidence>
<dbReference type="InterPro" id="IPR044770">
    <property type="entry name" value="MFS_spinster-like"/>
</dbReference>
<feature type="transmembrane region" description="Helical" evidence="7">
    <location>
        <begin position="166"/>
        <end position="187"/>
    </location>
</feature>
<feature type="transmembrane region" description="Helical" evidence="7">
    <location>
        <begin position="303"/>
        <end position="324"/>
    </location>
</feature>
<dbReference type="SUPFAM" id="SSF103473">
    <property type="entry name" value="MFS general substrate transporter"/>
    <property type="match status" value="1"/>
</dbReference>
<dbReference type="InterPro" id="IPR020846">
    <property type="entry name" value="MFS_dom"/>
</dbReference>
<feature type="transmembrane region" description="Helical" evidence="7">
    <location>
        <begin position="262"/>
        <end position="283"/>
    </location>
</feature>
<dbReference type="InterPro" id="IPR036259">
    <property type="entry name" value="MFS_trans_sf"/>
</dbReference>
<evidence type="ECO:0000256" key="3">
    <source>
        <dbReference type="ARBA" id="ARBA00022692"/>
    </source>
</evidence>
<keyword evidence="4 7" id="KW-1133">Transmembrane helix</keyword>
<dbReference type="Pfam" id="PF07690">
    <property type="entry name" value="MFS_1"/>
    <property type="match status" value="1"/>
</dbReference>
<feature type="transmembrane region" description="Helical" evidence="7">
    <location>
        <begin position="336"/>
        <end position="359"/>
    </location>
</feature>
<feature type="domain" description="Major facilitator superfamily (MFS) profile" evidence="8">
    <location>
        <begin position="17"/>
        <end position="462"/>
    </location>
</feature>
<dbReference type="RefSeq" id="WP_266603651.1">
    <property type="nucleotide sequence ID" value="NZ_JAPHNL010000292.1"/>
</dbReference>
<keyword evidence="2" id="KW-0813">Transport</keyword>
<evidence type="ECO:0000256" key="4">
    <source>
        <dbReference type="ARBA" id="ARBA00022989"/>
    </source>
</evidence>
<dbReference type="Proteomes" id="UP001163064">
    <property type="component" value="Unassembled WGS sequence"/>
</dbReference>
<comment type="subcellular location">
    <subcellularLocation>
        <location evidence="1">Cell membrane</location>
        <topology evidence="1">Multi-pass membrane protein</topology>
    </subcellularLocation>
</comment>
<evidence type="ECO:0000313" key="10">
    <source>
        <dbReference type="Proteomes" id="UP001163064"/>
    </source>
</evidence>
<dbReference type="PANTHER" id="PTHR23505">
    <property type="entry name" value="SPINSTER"/>
    <property type="match status" value="1"/>
</dbReference>
<proteinExistence type="predicted"/>
<comment type="caution">
    <text evidence="9">The sequence shown here is derived from an EMBL/GenBank/DDBJ whole genome shotgun (WGS) entry which is preliminary data.</text>
</comment>
<feature type="transmembrane region" description="Helical" evidence="7">
    <location>
        <begin position="83"/>
        <end position="106"/>
    </location>
</feature>
<reference evidence="9" key="1">
    <citation type="submission" date="2022-10" db="EMBL/GenBank/DDBJ databases">
        <title>Streptomyces beihaiensis sp. nov., a chitin degrading actinobacterium, isolated from shrimp pond soil.</title>
        <authorList>
            <person name="Xie J."/>
            <person name="Shen N."/>
        </authorList>
    </citation>
    <scope>NUCLEOTIDE SEQUENCE</scope>
    <source>
        <strain evidence="9">GXMU-J5</strain>
    </source>
</reference>
<name>A0ABT3U364_9ACTN</name>
<dbReference type="InterPro" id="IPR011701">
    <property type="entry name" value="MFS"/>
</dbReference>
<keyword evidence="5 7" id="KW-0472">Membrane</keyword>
<gene>
    <name evidence="9" type="ORF">OFY01_25425</name>
</gene>
<evidence type="ECO:0000313" key="9">
    <source>
        <dbReference type="EMBL" id="MCX3063042.1"/>
    </source>
</evidence>
<dbReference type="Gene3D" id="1.20.1250.20">
    <property type="entry name" value="MFS general substrate transporter like domains"/>
    <property type="match status" value="1"/>
</dbReference>
<dbReference type="PANTHER" id="PTHR23505:SF79">
    <property type="entry name" value="PROTEIN SPINSTER"/>
    <property type="match status" value="1"/>
</dbReference>
<feature type="compositionally biased region" description="Gly residues" evidence="6">
    <location>
        <begin position="197"/>
        <end position="207"/>
    </location>
</feature>
<feature type="region of interest" description="Disordered" evidence="6">
    <location>
        <begin position="197"/>
        <end position="241"/>
    </location>
</feature>
<organism evidence="9 10">
    <name type="scientific">Streptomyces beihaiensis</name>
    <dbReference type="NCBI Taxonomy" id="2984495"/>
    <lineage>
        <taxon>Bacteria</taxon>
        <taxon>Bacillati</taxon>
        <taxon>Actinomycetota</taxon>
        <taxon>Actinomycetes</taxon>
        <taxon>Kitasatosporales</taxon>
        <taxon>Streptomycetaceae</taxon>
        <taxon>Streptomyces</taxon>
    </lineage>
</organism>
<feature type="transmembrane region" description="Helical" evidence="7">
    <location>
        <begin position="439"/>
        <end position="458"/>
    </location>
</feature>
<evidence type="ECO:0000256" key="6">
    <source>
        <dbReference type="SAM" id="MobiDB-lite"/>
    </source>
</evidence>
<keyword evidence="3 7" id="KW-0812">Transmembrane</keyword>
<sequence>MTRRAERAVGGRDRLRVVLLLSLVIALDGADKATVSVNAGSLEQLFGIGHTRIGLLVSVTSLAGAAATLPAGVLTDRVTRTRLLAFSMILWSAAMIAASAATTYGFLLASRAALGVVTATAGPTVASLVGDFFPARERAHLYGYILAGELFGTGIGYVVSANLSQLLSWRVSFAWLALPGILLVWLLNRLPEPPRGGPGLPASGGQGVARSTGTGENAEEPAADEHQPSVQEVVDASRSEPRPDRVLHEDLRRMPAWRAFRYVLGIRTVVLVITASALGYFFFAGVRSFGLFYITHRYGLSKSTASAFVTLIGVGVLAGLMAGSRLPDLALRRGHAGGRILVPAVALLVVGPVFVPGLLVSSPLLALPFLTVGAGLLAVPNPPLDAARLDVVPPGLWGRSEAARTLVRAGVESSSPLLFGLLASQVFGGLGRTGGLEAAFLVCLVPLAAAGLLTLVALRTYPRDVATARASSRASPADRREGPAREP</sequence>
<evidence type="ECO:0000256" key="7">
    <source>
        <dbReference type="SAM" id="Phobius"/>
    </source>
</evidence>
<feature type="transmembrane region" description="Helical" evidence="7">
    <location>
        <begin position="141"/>
        <end position="160"/>
    </location>
</feature>
<evidence type="ECO:0000256" key="5">
    <source>
        <dbReference type="ARBA" id="ARBA00023136"/>
    </source>
</evidence>
<accession>A0ABT3U364</accession>
<evidence type="ECO:0000256" key="1">
    <source>
        <dbReference type="ARBA" id="ARBA00004651"/>
    </source>
</evidence>
<feature type="transmembrane region" description="Helical" evidence="7">
    <location>
        <begin position="48"/>
        <end position="71"/>
    </location>
</feature>
<keyword evidence="10" id="KW-1185">Reference proteome</keyword>
<dbReference type="EMBL" id="JAPHNL010000292">
    <property type="protein sequence ID" value="MCX3063042.1"/>
    <property type="molecule type" value="Genomic_DNA"/>
</dbReference>
<dbReference type="PROSITE" id="PS50850">
    <property type="entry name" value="MFS"/>
    <property type="match status" value="1"/>
</dbReference>
<evidence type="ECO:0000256" key="2">
    <source>
        <dbReference type="ARBA" id="ARBA00022448"/>
    </source>
</evidence>
<protein>
    <submittedName>
        <fullName evidence="9">MFS transporter</fullName>
    </submittedName>
</protein>